<evidence type="ECO:0000256" key="6">
    <source>
        <dbReference type="ARBA" id="ARBA00023125"/>
    </source>
</evidence>
<evidence type="ECO:0000256" key="3">
    <source>
        <dbReference type="ARBA" id="ARBA00022741"/>
    </source>
</evidence>
<dbReference type="CDD" id="cd19489">
    <property type="entry name" value="Rad51D"/>
    <property type="match status" value="1"/>
</dbReference>
<evidence type="ECO:0000256" key="1">
    <source>
        <dbReference type="ARBA" id="ARBA00004123"/>
    </source>
</evidence>
<dbReference type="RefSeq" id="XP_002426153.1">
    <property type="nucleotide sequence ID" value="XM_002426108.1"/>
</dbReference>
<keyword evidence="7" id="KW-0233">DNA recombination</keyword>
<dbReference type="InParanoid" id="E0VJ59"/>
<dbReference type="AlphaFoldDB" id="E0VJ59"/>
<comment type="similarity">
    <text evidence="2">Belongs to the RecA family. RAD51 subfamily.</text>
</comment>
<evidence type="ECO:0000256" key="9">
    <source>
        <dbReference type="ARBA" id="ARBA00023242"/>
    </source>
</evidence>
<dbReference type="PROSITE" id="PS50162">
    <property type="entry name" value="RECA_2"/>
    <property type="match status" value="1"/>
</dbReference>
<organism>
    <name type="scientific">Pediculus humanus subsp. corporis</name>
    <name type="common">Body louse</name>
    <dbReference type="NCBI Taxonomy" id="121224"/>
    <lineage>
        <taxon>Eukaryota</taxon>
        <taxon>Metazoa</taxon>
        <taxon>Ecdysozoa</taxon>
        <taxon>Arthropoda</taxon>
        <taxon>Hexapoda</taxon>
        <taxon>Insecta</taxon>
        <taxon>Pterygota</taxon>
        <taxon>Neoptera</taxon>
        <taxon>Paraneoptera</taxon>
        <taxon>Psocodea</taxon>
        <taxon>Troctomorpha</taxon>
        <taxon>Phthiraptera</taxon>
        <taxon>Anoplura</taxon>
        <taxon>Pediculidae</taxon>
        <taxon>Pediculus</taxon>
    </lineage>
</organism>
<gene>
    <name evidence="12" type="primary">8230687</name>
    <name evidence="11" type="ORF">Phum_PHUM238900</name>
</gene>
<dbReference type="CTD" id="8230687"/>
<dbReference type="Proteomes" id="UP000009046">
    <property type="component" value="Unassembled WGS sequence"/>
</dbReference>
<sequence length="325" mass="37072">MSRLNSDVHPLLTTHLLDILQKNNIYSSLQFIRKKPLFLSNITGLQYVQVLKIRDQILAKYSSSLKRGDKYYKNLINHCAIISSGIDKLDGLLNGGFITGNIYELCGYEGCGKTQICMTTAIKICSRTPHKVLFFDTKYDISINRLNQILNYEKNLNKNKVLEKIEICHSTTPYKLLNDLHHLKVAFSNSKEKYLGFKIIIIDSISSLFQLHQVISKGLEFLNDVASVIKFLAFEYQLVILITNFLTSWINSNSLCENESESDEILNNRKIEKPALGKFWTHVPNTRIIVKKKDCSDECLLTISKSDNLPIIKSAKVYIKNDGVS</sequence>
<protein>
    <recommendedName>
        <fullName evidence="10">RecA family profile 1 domain-containing protein</fullName>
    </recommendedName>
</protein>
<feature type="domain" description="RecA family profile 1" evidence="10">
    <location>
        <begin position="78"/>
        <end position="246"/>
    </location>
</feature>
<dbReference type="HOGENOM" id="CLU_058452_0_0_1"/>
<dbReference type="GO" id="GO:0007131">
    <property type="term" value="P:reciprocal meiotic recombination"/>
    <property type="evidence" value="ECO:0007669"/>
    <property type="project" value="TreeGrafter"/>
</dbReference>
<keyword evidence="4" id="KW-0227">DNA damage</keyword>
<dbReference type="GeneID" id="8230687"/>
<evidence type="ECO:0000313" key="11">
    <source>
        <dbReference type="EMBL" id="EEB13415.1"/>
    </source>
</evidence>
<dbReference type="InterPro" id="IPR020588">
    <property type="entry name" value="RecA_ATP-bd"/>
</dbReference>
<dbReference type="OMA" id="QRIHTFR"/>
<keyword evidence="8" id="KW-0234">DNA repair</keyword>
<reference evidence="11" key="2">
    <citation type="submission" date="2007-04" db="EMBL/GenBank/DDBJ databases">
        <title>The genome of the human body louse.</title>
        <authorList>
            <consortium name="The Human Body Louse Genome Consortium"/>
            <person name="Kirkness E."/>
            <person name="Walenz B."/>
            <person name="Hass B."/>
            <person name="Bruggner R."/>
            <person name="Strausberg R."/>
        </authorList>
    </citation>
    <scope>NUCLEOTIDE SEQUENCE</scope>
    <source>
        <strain evidence="11">USDA</strain>
    </source>
</reference>
<keyword evidence="13" id="KW-1185">Reference proteome</keyword>
<dbReference type="PANTHER" id="PTHR46457:SF1">
    <property type="entry name" value="DNA REPAIR PROTEIN RAD51 HOMOLOG 4"/>
    <property type="match status" value="1"/>
</dbReference>
<keyword evidence="5" id="KW-0067">ATP-binding</keyword>
<dbReference type="GO" id="GO:0140664">
    <property type="term" value="F:ATP-dependent DNA damage sensor activity"/>
    <property type="evidence" value="ECO:0007669"/>
    <property type="project" value="InterPro"/>
</dbReference>
<evidence type="ECO:0000256" key="7">
    <source>
        <dbReference type="ARBA" id="ARBA00023172"/>
    </source>
</evidence>
<dbReference type="GO" id="GO:0005524">
    <property type="term" value="F:ATP binding"/>
    <property type="evidence" value="ECO:0007669"/>
    <property type="project" value="UniProtKB-KW"/>
</dbReference>
<dbReference type="eggNOG" id="KOG1433">
    <property type="taxonomic scope" value="Eukaryota"/>
</dbReference>
<dbReference type="GO" id="GO:0005657">
    <property type="term" value="C:replication fork"/>
    <property type="evidence" value="ECO:0007669"/>
    <property type="project" value="TreeGrafter"/>
</dbReference>
<dbReference type="GO" id="GO:0003697">
    <property type="term" value="F:single-stranded DNA binding"/>
    <property type="evidence" value="ECO:0007669"/>
    <property type="project" value="TreeGrafter"/>
</dbReference>
<dbReference type="Pfam" id="PF08423">
    <property type="entry name" value="Rad51"/>
    <property type="match status" value="1"/>
</dbReference>
<dbReference type="GO" id="GO:0000724">
    <property type="term" value="P:double-strand break repair via homologous recombination"/>
    <property type="evidence" value="ECO:0007669"/>
    <property type="project" value="TreeGrafter"/>
</dbReference>
<evidence type="ECO:0000256" key="5">
    <source>
        <dbReference type="ARBA" id="ARBA00022840"/>
    </source>
</evidence>
<dbReference type="EnsemblMetazoa" id="PHUM238900-RA">
    <property type="protein sequence ID" value="PHUM238900-PA"/>
    <property type="gene ID" value="PHUM238900"/>
</dbReference>
<dbReference type="FunCoup" id="E0VJ59">
    <property type="interactions" value="596"/>
</dbReference>
<dbReference type="Gene3D" id="3.40.50.300">
    <property type="entry name" value="P-loop containing nucleotide triphosphate hydrolases"/>
    <property type="match status" value="1"/>
</dbReference>
<dbReference type="SUPFAM" id="SSF52540">
    <property type="entry name" value="P-loop containing nucleoside triphosphate hydrolases"/>
    <property type="match status" value="1"/>
</dbReference>
<dbReference type="InterPro" id="IPR047323">
    <property type="entry name" value="Rad51D_C"/>
</dbReference>
<dbReference type="EMBL" id="DS235219">
    <property type="protein sequence ID" value="EEB13415.1"/>
    <property type="molecule type" value="Genomic_DNA"/>
</dbReference>
<dbReference type="OrthoDB" id="336321at2759"/>
<dbReference type="GO" id="GO:0005815">
    <property type="term" value="C:microtubule organizing center"/>
    <property type="evidence" value="ECO:0007669"/>
    <property type="project" value="TreeGrafter"/>
</dbReference>
<evidence type="ECO:0000313" key="13">
    <source>
        <dbReference type="Proteomes" id="UP000009046"/>
    </source>
</evidence>
<dbReference type="PANTHER" id="PTHR46457">
    <property type="entry name" value="DNA REPAIR PROTEIN RAD51 HOMOLOG 4"/>
    <property type="match status" value="1"/>
</dbReference>
<evidence type="ECO:0000313" key="12">
    <source>
        <dbReference type="EnsemblMetazoa" id="PHUM238900-PA"/>
    </source>
</evidence>
<dbReference type="VEuPathDB" id="VectorBase:PHUM238900"/>
<name>E0VJ59_PEDHC</name>
<comment type="subcellular location">
    <subcellularLocation>
        <location evidence="1">Nucleus</location>
    </subcellularLocation>
</comment>
<proteinExistence type="inferred from homology"/>
<keyword evidence="6" id="KW-0238">DNA-binding</keyword>
<dbReference type="InterPro" id="IPR051988">
    <property type="entry name" value="HRR_RAD51_Paralog"/>
</dbReference>
<dbReference type="STRING" id="121224.E0VJ59"/>
<keyword evidence="3" id="KW-0547">Nucleotide-binding</keyword>
<dbReference type="InterPro" id="IPR013632">
    <property type="entry name" value="Rad51_C"/>
</dbReference>
<dbReference type="KEGG" id="phu:Phum_PHUM238900"/>
<keyword evidence="9" id="KW-0539">Nucleus</keyword>
<accession>E0VJ59</accession>
<dbReference type="GO" id="GO:0000723">
    <property type="term" value="P:telomere maintenance"/>
    <property type="evidence" value="ECO:0007669"/>
    <property type="project" value="TreeGrafter"/>
</dbReference>
<dbReference type="EMBL" id="AAZO01002771">
    <property type="status" value="NOT_ANNOTATED_CDS"/>
    <property type="molecule type" value="Genomic_DNA"/>
</dbReference>
<evidence type="ECO:0000259" key="10">
    <source>
        <dbReference type="PROSITE" id="PS50162"/>
    </source>
</evidence>
<dbReference type="InterPro" id="IPR027417">
    <property type="entry name" value="P-loop_NTPase"/>
</dbReference>
<reference evidence="11" key="1">
    <citation type="submission" date="2007-04" db="EMBL/GenBank/DDBJ databases">
        <title>Annotation of Pediculus humanus corporis strain USDA.</title>
        <authorList>
            <person name="Kirkness E."/>
            <person name="Hannick L."/>
            <person name="Hass B."/>
            <person name="Bruggner R."/>
            <person name="Lawson D."/>
            <person name="Bidwell S."/>
            <person name="Joardar V."/>
            <person name="Caler E."/>
            <person name="Walenz B."/>
            <person name="Inman J."/>
            <person name="Schobel S."/>
            <person name="Galinsky K."/>
            <person name="Amedeo P."/>
            <person name="Strausberg R."/>
        </authorList>
    </citation>
    <scope>NUCLEOTIDE SEQUENCE</scope>
    <source>
        <strain evidence="11">USDA</strain>
    </source>
</reference>
<evidence type="ECO:0000256" key="2">
    <source>
        <dbReference type="ARBA" id="ARBA00007095"/>
    </source>
</evidence>
<dbReference type="GO" id="GO:0042148">
    <property type="term" value="P:DNA strand invasion"/>
    <property type="evidence" value="ECO:0007669"/>
    <property type="project" value="TreeGrafter"/>
</dbReference>
<dbReference type="GO" id="GO:0033063">
    <property type="term" value="C:Rad51B-Rad51C-Rad51D-XRCC2 complex"/>
    <property type="evidence" value="ECO:0007669"/>
    <property type="project" value="TreeGrafter"/>
</dbReference>
<evidence type="ECO:0000256" key="8">
    <source>
        <dbReference type="ARBA" id="ARBA00023204"/>
    </source>
</evidence>
<reference evidence="12" key="3">
    <citation type="submission" date="2021-02" db="UniProtKB">
        <authorList>
            <consortium name="EnsemblMetazoa"/>
        </authorList>
    </citation>
    <scope>IDENTIFICATION</scope>
    <source>
        <strain evidence="12">USDA</strain>
    </source>
</reference>
<dbReference type="GO" id="GO:0000400">
    <property type="term" value="F:four-way junction DNA binding"/>
    <property type="evidence" value="ECO:0007669"/>
    <property type="project" value="TreeGrafter"/>
</dbReference>
<evidence type="ECO:0000256" key="4">
    <source>
        <dbReference type="ARBA" id="ARBA00022763"/>
    </source>
</evidence>